<dbReference type="InterPro" id="IPR033901">
    <property type="entry name" value="RNAPI/III_AC40"/>
</dbReference>
<evidence type="ECO:0000256" key="5">
    <source>
        <dbReference type="ARBA" id="ARBA00023242"/>
    </source>
</evidence>
<dbReference type="InterPro" id="IPR036643">
    <property type="entry name" value="RNApol_insert_sf"/>
</dbReference>
<feature type="domain" description="DNA-directed RNA polymerase RpoA/D/Rpb3-type" evidence="7">
    <location>
        <begin position="55"/>
        <end position="333"/>
    </location>
</feature>
<evidence type="ECO:0000256" key="1">
    <source>
        <dbReference type="ARBA" id="ARBA00004123"/>
    </source>
</evidence>
<evidence type="ECO:0000313" key="9">
    <source>
        <dbReference type="Proteomes" id="UP001218218"/>
    </source>
</evidence>
<reference evidence="8" key="1">
    <citation type="submission" date="2023-03" db="EMBL/GenBank/DDBJ databases">
        <title>Massive genome expansion in bonnet fungi (Mycena s.s.) driven by repeated elements and novel gene families across ecological guilds.</title>
        <authorList>
            <consortium name="Lawrence Berkeley National Laboratory"/>
            <person name="Harder C.B."/>
            <person name="Miyauchi S."/>
            <person name="Viragh M."/>
            <person name="Kuo A."/>
            <person name="Thoen E."/>
            <person name="Andreopoulos B."/>
            <person name="Lu D."/>
            <person name="Skrede I."/>
            <person name="Drula E."/>
            <person name="Henrissat B."/>
            <person name="Morin E."/>
            <person name="Kohler A."/>
            <person name="Barry K."/>
            <person name="LaButti K."/>
            <person name="Morin E."/>
            <person name="Salamov A."/>
            <person name="Lipzen A."/>
            <person name="Mereny Z."/>
            <person name="Hegedus B."/>
            <person name="Baldrian P."/>
            <person name="Stursova M."/>
            <person name="Weitz H."/>
            <person name="Taylor A."/>
            <person name="Grigoriev I.V."/>
            <person name="Nagy L.G."/>
            <person name="Martin F."/>
            <person name="Kauserud H."/>
        </authorList>
    </citation>
    <scope>NUCLEOTIDE SEQUENCE</scope>
    <source>
        <strain evidence="8">CBHHK002</strain>
    </source>
</reference>
<dbReference type="SUPFAM" id="SSF56553">
    <property type="entry name" value="Insert subdomain of RNA polymerase alpha subunit"/>
    <property type="match status" value="1"/>
</dbReference>
<dbReference type="GO" id="GO:0006351">
    <property type="term" value="P:DNA-templated transcription"/>
    <property type="evidence" value="ECO:0007669"/>
    <property type="project" value="InterPro"/>
</dbReference>
<dbReference type="PANTHER" id="PTHR11800:SF13">
    <property type="entry name" value="DNA-DIRECTED RNA POLYMERASES I AND III SUBUNIT RPAC1"/>
    <property type="match status" value="1"/>
</dbReference>
<evidence type="ECO:0000256" key="4">
    <source>
        <dbReference type="ARBA" id="ARBA00023163"/>
    </source>
</evidence>
<comment type="caution">
    <text evidence="8">The sequence shown here is derived from an EMBL/GenBank/DDBJ whole genome shotgun (WGS) entry which is preliminary data.</text>
</comment>
<dbReference type="Pfam" id="PF01193">
    <property type="entry name" value="RNA_pol_L"/>
    <property type="match status" value="1"/>
</dbReference>
<keyword evidence="5" id="KW-0539">Nucleus</keyword>
<dbReference type="AlphaFoldDB" id="A0AAD7ETK1"/>
<dbReference type="Gene3D" id="2.170.120.12">
    <property type="entry name" value="DNA-directed RNA polymerase, insert domain"/>
    <property type="match status" value="1"/>
</dbReference>
<name>A0AAD7ETK1_9AGAR</name>
<dbReference type="Pfam" id="PF01000">
    <property type="entry name" value="RNA_pol_A_bac"/>
    <property type="match status" value="1"/>
</dbReference>
<dbReference type="HAMAP" id="MF_00320">
    <property type="entry name" value="RNApol_arch_Rpo3"/>
    <property type="match status" value="1"/>
</dbReference>
<dbReference type="InterPro" id="IPR011262">
    <property type="entry name" value="DNA-dir_RNA_pol_insert"/>
</dbReference>
<keyword evidence="9" id="KW-1185">Reference proteome</keyword>
<proteinExistence type="inferred from homology"/>
<evidence type="ECO:0000256" key="2">
    <source>
        <dbReference type="ARBA" id="ARBA00022083"/>
    </source>
</evidence>
<dbReference type="GO" id="GO:0046983">
    <property type="term" value="F:protein dimerization activity"/>
    <property type="evidence" value="ECO:0007669"/>
    <property type="project" value="InterPro"/>
</dbReference>
<dbReference type="SMART" id="SM00662">
    <property type="entry name" value="RPOLD"/>
    <property type="match status" value="1"/>
</dbReference>
<evidence type="ECO:0000256" key="3">
    <source>
        <dbReference type="ARBA" id="ARBA00022478"/>
    </source>
</evidence>
<dbReference type="Gene3D" id="3.30.1360.10">
    <property type="entry name" value="RNA polymerase, RBP11-like subunit"/>
    <property type="match status" value="1"/>
</dbReference>
<protein>
    <recommendedName>
        <fullName evidence="2">DNA-directed RNA polymerases I and III subunit RPAC1</fullName>
    </recommendedName>
</protein>
<evidence type="ECO:0000256" key="6">
    <source>
        <dbReference type="ARBA" id="ARBA00025804"/>
    </source>
</evidence>
<dbReference type="GO" id="GO:0005736">
    <property type="term" value="C:RNA polymerase I complex"/>
    <property type="evidence" value="ECO:0007669"/>
    <property type="project" value="TreeGrafter"/>
</dbReference>
<accession>A0AAD7ETK1</accession>
<sequence>MTFDSRRLVGIKAERVTDVSSRDFPGHYPGEDHAWSLDKFRENLTVKVRRVSNRSIDFDLVGVDASIANAFRRIIIAEVPTICIENVYVYNNTSVVVDEILAQRIGLVPLNVDPKTMDMRVAEDESTDRNTLVFDLKLECTRKKDAPKDATDPDLLYDNHELLSGHLAWQPAGEQAEVFSKNPPAPTNPNIVLAKLRPGQGVEITLHAVKGVGKDHAKFSPVATASYRLLPHIVIKKPIPPHLADKFQKCFAPGVIRVDPRTKAVTVDEENTRKDTVSREVLRWPEFEGHVELSRVRDFYLFNIESESAYPPQRLFPEAIAIMREKLATIRRAAEALLDQPPAADADVSMADA</sequence>
<keyword evidence="3 8" id="KW-0240">DNA-directed RNA polymerase</keyword>
<dbReference type="GO" id="GO:0055029">
    <property type="term" value="C:nuclear DNA-directed RNA polymerase complex"/>
    <property type="evidence" value="ECO:0007669"/>
    <property type="project" value="UniProtKB-ARBA"/>
</dbReference>
<dbReference type="FunFam" id="2.170.120.12:FF:000003">
    <property type="entry name" value="Dna-directed rna polymerases i and iii subunit"/>
    <property type="match status" value="1"/>
</dbReference>
<comment type="similarity">
    <text evidence="6">Belongs to the archaeal Rpo3/eukaryotic RPB3 RNA polymerase subunit family.</text>
</comment>
<dbReference type="CDD" id="cd07032">
    <property type="entry name" value="RNAP_I_II_AC40"/>
    <property type="match status" value="1"/>
</dbReference>
<dbReference type="GO" id="GO:0003899">
    <property type="term" value="F:DNA-directed RNA polymerase activity"/>
    <property type="evidence" value="ECO:0007669"/>
    <property type="project" value="InterPro"/>
</dbReference>
<dbReference type="PANTHER" id="PTHR11800">
    <property type="entry name" value="DNA-DIRECTED RNA POLYMERASE"/>
    <property type="match status" value="1"/>
</dbReference>
<keyword evidence="4" id="KW-0804">Transcription</keyword>
<dbReference type="InterPro" id="IPR050518">
    <property type="entry name" value="Rpo3/RPB3_RNA_Pol_subunit"/>
</dbReference>
<dbReference type="Proteomes" id="UP001218218">
    <property type="component" value="Unassembled WGS sequence"/>
</dbReference>
<evidence type="ECO:0000313" key="8">
    <source>
        <dbReference type="EMBL" id="KAJ7349032.1"/>
    </source>
</evidence>
<dbReference type="SUPFAM" id="SSF55257">
    <property type="entry name" value="RBP11-like subunits of RNA polymerase"/>
    <property type="match status" value="1"/>
</dbReference>
<dbReference type="GO" id="GO:0005666">
    <property type="term" value="C:RNA polymerase III complex"/>
    <property type="evidence" value="ECO:0007669"/>
    <property type="project" value="TreeGrafter"/>
</dbReference>
<dbReference type="InterPro" id="IPR022842">
    <property type="entry name" value="RNAP_Rpo3/Rpb3/RPAC1"/>
</dbReference>
<gene>
    <name evidence="8" type="ORF">DFH08DRAFT_864150</name>
</gene>
<organism evidence="8 9">
    <name type="scientific">Mycena albidolilacea</name>
    <dbReference type="NCBI Taxonomy" id="1033008"/>
    <lineage>
        <taxon>Eukaryota</taxon>
        <taxon>Fungi</taxon>
        <taxon>Dikarya</taxon>
        <taxon>Basidiomycota</taxon>
        <taxon>Agaricomycotina</taxon>
        <taxon>Agaricomycetes</taxon>
        <taxon>Agaricomycetidae</taxon>
        <taxon>Agaricales</taxon>
        <taxon>Marasmiineae</taxon>
        <taxon>Mycenaceae</taxon>
        <taxon>Mycena</taxon>
    </lineage>
</organism>
<dbReference type="InterPro" id="IPR011263">
    <property type="entry name" value="DNA-dir_RNA_pol_RpoA/D/Rpb3"/>
</dbReference>
<dbReference type="EMBL" id="JARIHO010000016">
    <property type="protein sequence ID" value="KAJ7349032.1"/>
    <property type="molecule type" value="Genomic_DNA"/>
</dbReference>
<dbReference type="InterPro" id="IPR036603">
    <property type="entry name" value="RBP11-like"/>
</dbReference>
<comment type="subcellular location">
    <subcellularLocation>
        <location evidence="1">Nucleus</location>
    </subcellularLocation>
</comment>
<evidence type="ECO:0000259" key="7">
    <source>
        <dbReference type="SMART" id="SM00662"/>
    </source>
</evidence>